<dbReference type="Proteomes" id="UP000682733">
    <property type="component" value="Unassembled WGS sequence"/>
</dbReference>
<proteinExistence type="predicted"/>
<protein>
    <recommendedName>
        <fullName evidence="4">Zinc finger BED domain-containing protein 4</fullName>
    </recommendedName>
</protein>
<comment type="caution">
    <text evidence="1">The sequence shown here is derived from an EMBL/GenBank/DDBJ whole genome shotgun (WGS) entry which is preliminary data.</text>
</comment>
<organism evidence="1 3">
    <name type="scientific">Didymodactylos carnosus</name>
    <dbReference type="NCBI Taxonomy" id="1234261"/>
    <lineage>
        <taxon>Eukaryota</taxon>
        <taxon>Metazoa</taxon>
        <taxon>Spiralia</taxon>
        <taxon>Gnathifera</taxon>
        <taxon>Rotifera</taxon>
        <taxon>Eurotatoria</taxon>
        <taxon>Bdelloidea</taxon>
        <taxon>Philodinida</taxon>
        <taxon>Philodinidae</taxon>
        <taxon>Didymodactylos</taxon>
    </lineage>
</organism>
<dbReference type="Proteomes" id="UP000677228">
    <property type="component" value="Unassembled WGS sequence"/>
</dbReference>
<accession>A0A8S2G3N2</accession>
<evidence type="ECO:0008006" key="4">
    <source>
        <dbReference type="Google" id="ProtNLM"/>
    </source>
</evidence>
<dbReference type="AlphaFoldDB" id="A0A8S2G3N2"/>
<evidence type="ECO:0000313" key="1">
    <source>
        <dbReference type="EMBL" id="CAF1613249.1"/>
    </source>
</evidence>
<dbReference type="InterPro" id="IPR012337">
    <property type="entry name" value="RNaseH-like_sf"/>
</dbReference>
<dbReference type="SUPFAM" id="SSF53098">
    <property type="entry name" value="Ribonuclease H-like"/>
    <property type="match status" value="1"/>
</dbReference>
<dbReference type="EMBL" id="CAJOBA010078192">
    <property type="protein sequence ID" value="CAF4428659.1"/>
    <property type="molecule type" value="Genomic_DNA"/>
</dbReference>
<reference evidence="1" key="1">
    <citation type="submission" date="2021-02" db="EMBL/GenBank/DDBJ databases">
        <authorList>
            <person name="Nowell W R."/>
        </authorList>
    </citation>
    <scope>NUCLEOTIDE SEQUENCE</scope>
</reference>
<evidence type="ECO:0000313" key="2">
    <source>
        <dbReference type="EMBL" id="CAF4428659.1"/>
    </source>
</evidence>
<name>A0A8S2G3N2_9BILA</name>
<dbReference type="PANTHER" id="PTHR23272">
    <property type="entry name" value="BED FINGER-RELATED"/>
    <property type="match status" value="1"/>
</dbReference>
<sequence>MENSDLITDNWAEDVETETTPEQVQQSVIDVLKKCRTIATLTKKSSVIAEYCRQQKELLNLNRSLLIDCPTRWNSTYALIESILQLKALLEKLFSDKRALQLQKTQIDKLISIEFLPEDYDILVNLQYVLKPFFKAITLMSGQSYPTVGLSLFCIEKIKQFLSTDDNNNDEVKQLKSLLLNKLDQYFYDDQQQLSYLRVSEQLH</sequence>
<evidence type="ECO:0000313" key="3">
    <source>
        <dbReference type="Proteomes" id="UP000677228"/>
    </source>
</evidence>
<gene>
    <name evidence="1" type="ORF">OVA965_LOCUS42780</name>
    <name evidence="2" type="ORF">TMI583_LOCUS44794</name>
</gene>
<dbReference type="EMBL" id="CAJNOK010053794">
    <property type="protein sequence ID" value="CAF1613249.1"/>
    <property type="molecule type" value="Genomic_DNA"/>
</dbReference>